<organism evidence="13 14">
    <name type="scientific">Humitalea rosea</name>
    <dbReference type="NCBI Taxonomy" id="990373"/>
    <lineage>
        <taxon>Bacteria</taxon>
        <taxon>Pseudomonadati</taxon>
        <taxon>Pseudomonadota</taxon>
        <taxon>Alphaproteobacteria</taxon>
        <taxon>Acetobacterales</taxon>
        <taxon>Roseomonadaceae</taxon>
        <taxon>Humitalea</taxon>
    </lineage>
</organism>
<dbReference type="SUPFAM" id="SSF48179">
    <property type="entry name" value="6-phosphogluconate dehydrogenase C-terminal domain-like"/>
    <property type="match status" value="1"/>
</dbReference>
<comment type="subunit">
    <text evidence="3">Homodimer.</text>
</comment>
<name>A0A2W7IRY7_9PROT</name>
<gene>
    <name evidence="13" type="ORF">C8P66_105103</name>
</gene>
<dbReference type="InterPro" id="IPR008927">
    <property type="entry name" value="6-PGluconate_DH-like_C_sf"/>
</dbReference>
<comment type="subcellular location">
    <subcellularLocation>
        <location evidence="1">Cytoplasm</location>
    </subcellularLocation>
</comment>
<keyword evidence="7" id="KW-0520">NAD</keyword>
<evidence type="ECO:0000256" key="2">
    <source>
        <dbReference type="ARBA" id="ARBA00009463"/>
    </source>
</evidence>
<dbReference type="GO" id="GO:0070403">
    <property type="term" value="F:NAD+ binding"/>
    <property type="evidence" value="ECO:0007669"/>
    <property type="project" value="InterPro"/>
</dbReference>
<dbReference type="PANTHER" id="PTHR48075">
    <property type="entry name" value="3-HYDROXYACYL-COA DEHYDROGENASE FAMILY PROTEIN"/>
    <property type="match status" value="1"/>
</dbReference>
<keyword evidence="6" id="KW-0560">Oxidoreductase</keyword>
<evidence type="ECO:0000313" key="13">
    <source>
        <dbReference type="EMBL" id="PZW48354.1"/>
    </source>
</evidence>
<keyword evidence="14" id="KW-1185">Reference proteome</keyword>
<protein>
    <recommendedName>
        <fullName evidence="9">L-gulonate 3-dehydrogenase</fullName>
        <ecNumber evidence="8">1.1.1.45</ecNumber>
    </recommendedName>
    <alternativeName>
        <fullName evidence="9">L-gulonate 3-dehydrogenase</fullName>
    </alternativeName>
</protein>
<evidence type="ECO:0000256" key="5">
    <source>
        <dbReference type="ARBA" id="ARBA00022553"/>
    </source>
</evidence>
<dbReference type="EC" id="1.1.1.45" evidence="8"/>
<dbReference type="PANTHER" id="PTHR48075:SF1">
    <property type="entry name" value="LAMBDA-CRYSTALLIN HOMOLOG"/>
    <property type="match status" value="1"/>
</dbReference>
<dbReference type="SUPFAM" id="SSF51735">
    <property type="entry name" value="NAD(P)-binding Rossmann-fold domains"/>
    <property type="match status" value="1"/>
</dbReference>
<dbReference type="InterPro" id="IPR013328">
    <property type="entry name" value="6PGD_dom2"/>
</dbReference>
<dbReference type="GO" id="GO:0005737">
    <property type="term" value="C:cytoplasm"/>
    <property type="evidence" value="ECO:0007669"/>
    <property type="project" value="UniProtKB-SubCell"/>
</dbReference>
<comment type="caution">
    <text evidence="13">The sequence shown here is derived from an EMBL/GenBank/DDBJ whole genome shotgun (WGS) entry which is preliminary data.</text>
</comment>
<dbReference type="InterPro" id="IPR006108">
    <property type="entry name" value="3HC_DH_C"/>
</dbReference>
<dbReference type="InterPro" id="IPR006176">
    <property type="entry name" value="3-OHacyl-CoA_DH_NAD-bd"/>
</dbReference>
<feature type="site" description="Important for catalytic activity" evidence="10">
    <location>
        <position position="139"/>
    </location>
</feature>
<dbReference type="GO" id="GO:0050104">
    <property type="term" value="F:L-gulonate 3-dehydrogenase activity"/>
    <property type="evidence" value="ECO:0007669"/>
    <property type="project" value="UniProtKB-EC"/>
</dbReference>
<proteinExistence type="inferred from homology"/>
<evidence type="ECO:0000256" key="7">
    <source>
        <dbReference type="ARBA" id="ARBA00023027"/>
    </source>
</evidence>
<accession>A0A2W7IRY7</accession>
<evidence type="ECO:0000256" key="6">
    <source>
        <dbReference type="ARBA" id="ARBA00023002"/>
    </source>
</evidence>
<evidence type="ECO:0000256" key="8">
    <source>
        <dbReference type="ARBA" id="ARBA00038962"/>
    </source>
</evidence>
<dbReference type="EMBL" id="QKYU01000005">
    <property type="protein sequence ID" value="PZW48354.1"/>
    <property type="molecule type" value="Genomic_DNA"/>
</dbReference>
<evidence type="ECO:0000256" key="3">
    <source>
        <dbReference type="ARBA" id="ARBA00011738"/>
    </source>
</evidence>
<dbReference type="Proteomes" id="UP000249688">
    <property type="component" value="Unassembled WGS sequence"/>
</dbReference>
<dbReference type="PIRSF" id="PIRSF000105">
    <property type="entry name" value="HCDH"/>
    <property type="match status" value="1"/>
</dbReference>
<dbReference type="InterPro" id="IPR006180">
    <property type="entry name" value="3-OHacyl-CoA_DH_CS"/>
</dbReference>
<evidence type="ECO:0000256" key="9">
    <source>
        <dbReference type="ARBA" id="ARBA00042709"/>
    </source>
</evidence>
<evidence type="ECO:0000313" key="14">
    <source>
        <dbReference type="Proteomes" id="UP000249688"/>
    </source>
</evidence>
<comment type="similarity">
    <text evidence="2">Belongs to the 3-hydroxyacyl-CoA dehydrogenase family.</text>
</comment>
<dbReference type="AlphaFoldDB" id="A0A2W7IRY7"/>
<evidence type="ECO:0000259" key="12">
    <source>
        <dbReference type="Pfam" id="PF02737"/>
    </source>
</evidence>
<feature type="domain" description="3-hydroxyacyl-CoA dehydrogenase C-terminal" evidence="11">
    <location>
        <begin position="186"/>
        <end position="260"/>
    </location>
</feature>
<dbReference type="InterPro" id="IPR036291">
    <property type="entry name" value="NAD(P)-bd_dom_sf"/>
</dbReference>
<dbReference type="NCBIfam" id="NF004783">
    <property type="entry name" value="PRK06129.1"/>
    <property type="match status" value="1"/>
</dbReference>
<evidence type="ECO:0000256" key="10">
    <source>
        <dbReference type="PIRSR" id="PIRSR000105-1"/>
    </source>
</evidence>
<dbReference type="Pfam" id="PF00725">
    <property type="entry name" value="3HCDH"/>
    <property type="match status" value="1"/>
</dbReference>
<keyword evidence="5" id="KW-0597">Phosphoprotein</keyword>
<sequence length="304" mass="32634">MAVKSVAIVGSGLIGRAWAMIFARGGYAVRLFDPMEGVAANAVGLCAQGLRDLAEAGLCDDPAGAAARISAAETLGDAVAGVVLVQENGPELADIKRQIYADLDRLAPPDAILASSSSAIRISLFAEDLHGRARCLIAHPVNPPHLIPVVELSGAEFTAPEVIARAHAIYEEIGQVPITVLKEIEGFILNRLQGALLAEAFRLVDEGYVTPQDLDKTVKDGLGLRWAFMGPFETIELNAPGGIADYCARYTGFYKRLAAAPPAPEVYDTQRVAEQWPTTTDLPAKMRWRDQKLAALRAHKKQED</sequence>
<dbReference type="Gene3D" id="1.10.1040.10">
    <property type="entry name" value="N-(1-d-carboxylethyl)-l-norvaline Dehydrogenase, domain 2"/>
    <property type="match status" value="1"/>
</dbReference>
<keyword evidence="4" id="KW-0963">Cytoplasm</keyword>
<feature type="domain" description="3-hydroxyacyl-CoA dehydrogenase NAD binding" evidence="12">
    <location>
        <begin position="5"/>
        <end position="183"/>
    </location>
</feature>
<dbReference type="GO" id="GO:0006631">
    <property type="term" value="P:fatty acid metabolic process"/>
    <property type="evidence" value="ECO:0007669"/>
    <property type="project" value="InterPro"/>
</dbReference>
<evidence type="ECO:0000259" key="11">
    <source>
        <dbReference type="Pfam" id="PF00725"/>
    </source>
</evidence>
<dbReference type="Gene3D" id="3.40.50.720">
    <property type="entry name" value="NAD(P)-binding Rossmann-like Domain"/>
    <property type="match status" value="1"/>
</dbReference>
<dbReference type="InterPro" id="IPR022694">
    <property type="entry name" value="3-OHacyl-CoA_DH"/>
</dbReference>
<evidence type="ECO:0000256" key="1">
    <source>
        <dbReference type="ARBA" id="ARBA00004496"/>
    </source>
</evidence>
<reference evidence="13 14" key="1">
    <citation type="submission" date="2018-06" db="EMBL/GenBank/DDBJ databases">
        <title>Genomic Encyclopedia of Archaeal and Bacterial Type Strains, Phase II (KMG-II): from individual species to whole genera.</title>
        <authorList>
            <person name="Goeker M."/>
        </authorList>
    </citation>
    <scope>NUCLEOTIDE SEQUENCE [LARGE SCALE GENOMIC DNA]</scope>
    <source>
        <strain evidence="13 14">DSM 24525</strain>
    </source>
</reference>
<dbReference type="Pfam" id="PF02737">
    <property type="entry name" value="3HCDH_N"/>
    <property type="match status" value="1"/>
</dbReference>
<dbReference type="PROSITE" id="PS00067">
    <property type="entry name" value="3HCDH"/>
    <property type="match status" value="1"/>
</dbReference>
<evidence type="ECO:0000256" key="4">
    <source>
        <dbReference type="ARBA" id="ARBA00022490"/>
    </source>
</evidence>